<reference evidence="1" key="3">
    <citation type="submission" date="2025-08" db="UniProtKB">
        <authorList>
            <consortium name="Ensembl"/>
        </authorList>
    </citation>
    <scope>IDENTIFICATION</scope>
</reference>
<organism evidence="1 2">
    <name type="scientific">Ciona intestinalis</name>
    <name type="common">Transparent sea squirt</name>
    <name type="synonym">Ascidia intestinalis</name>
    <dbReference type="NCBI Taxonomy" id="7719"/>
    <lineage>
        <taxon>Eukaryota</taxon>
        <taxon>Metazoa</taxon>
        <taxon>Chordata</taxon>
        <taxon>Tunicata</taxon>
        <taxon>Ascidiacea</taxon>
        <taxon>Phlebobranchia</taxon>
        <taxon>Cionidae</taxon>
        <taxon>Ciona</taxon>
    </lineage>
</organism>
<reference evidence="2" key="1">
    <citation type="journal article" date="2002" name="Science">
        <title>The draft genome of Ciona intestinalis: insights into chordate and vertebrate origins.</title>
        <authorList>
            <person name="Dehal P."/>
            <person name="Satou Y."/>
            <person name="Campbell R.K."/>
            <person name="Chapman J."/>
            <person name="Degnan B."/>
            <person name="De Tomaso A."/>
            <person name="Davidson B."/>
            <person name="Di Gregorio A."/>
            <person name="Gelpke M."/>
            <person name="Goodstein D.M."/>
            <person name="Harafuji N."/>
            <person name="Hastings K.E."/>
            <person name="Ho I."/>
            <person name="Hotta K."/>
            <person name="Huang W."/>
            <person name="Kawashima T."/>
            <person name="Lemaire P."/>
            <person name="Martinez D."/>
            <person name="Meinertzhagen I.A."/>
            <person name="Necula S."/>
            <person name="Nonaka M."/>
            <person name="Putnam N."/>
            <person name="Rash S."/>
            <person name="Saiga H."/>
            <person name="Satake M."/>
            <person name="Terry A."/>
            <person name="Yamada L."/>
            <person name="Wang H.G."/>
            <person name="Awazu S."/>
            <person name="Azumi K."/>
            <person name="Boore J."/>
            <person name="Branno M."/>
            <person name="Chin-Bow S."/>
            <person name="DeSantis R."/>
            <person name="Doyle S."/>
            <person name="Francino P."/>
            <person name="Keys D.N."/>
            <person name="Haga S."/>
            <person name="Hayashi H."/>
            <person name="Hino K."/>
            <person name="Imai K.S."/>
            <person name="Inaba K."/>
            <person name="Kano S."/>
            <person name="Kobayashi K."/>
            <person name="Kobayashi M."/>
            <person name="Lee B.I."/>
            <person name="Makabe K.W."/>
            <person name="Manohar C."/>
            <person name="Matassi G."/>
            <person name="Medina M."/>
            <person name="Mochizuki Y."/>
            <person name="Mount S."/>
            <person name="Morishita T."/>
            <person name="Miura S."/>
            <person name="Nakayama A."/>
            <person name="Nishizaka S."/>
            <person name="Nomoto H."/>
            <person name="Ohta F."/>
            <person name="Oishi K."/>
            <person name="Rigoutsos I."/>
            <person name="Sano M."/>
            <person name="Sasaki A."/>
            <person name="Sasakura Y."/>
            <person name="Shoguchi E."/>
            <person name="Shin-i T."/>
            <person name="Spagnuolo A."/>
            <person name="Stainier D."/>
            <person name="Suzuki M.M."/>
            <person name="Tassy O."/>
            <person name="Takatori N."/>
            <person name="Tokuoka M."/>
            <person name="Yagi K."/>
            <person name="Yoshizaki F."/>
            <person name="Wada S."/>
            <person name="Zhang C."/>
            <person name="Hyatt P.D."/>
            <person name="Larimer F."/>
            <person name="Detter C."/>
            <person name="Doggett N."/>
            <person name="Glavina T."/>
            <person name="Hawkins T."/>
            <person name="Richardson P."/>
            <person name="Lucas S."/>
            <person name="Kohara Y."/>
            <person name="Levine M."/>
            <person name="Satoh N."/>
            <person name="Rokhsar D.S."/>
        </authorList>
    </citation>
    <scope>NUCLEOTIDE SEQUENCE [LARGE SCALE GENOMIC DNA]</scope>
</reference>
<protein>
    <submittedName>
        <fullName evidence="1">Uncharacterized protein</fullName>
    </submittedName>
</protein>
<dbReference type="Proteomes" id="UP000008144">
    <property type="component" value="Chromosome 12"/>
</dbReference>
<dbReference type="AlphaFoldDB" id="H2Y2Q6"/>
<dbReference type="HOGENOM" id="CLU_3260235_0_0_1"/>
<reference evidence="1" key="4">
    <citation type="submission" date="2025-09" db="UniProtKB">
        <authorList>
            <consortium name="Ensembl"/>
        </authorList>
    </citation>
    <scope>IDENTIFICATION</scope>
</reference>
<evidence type="ECO:0000313" key="1">
    <source>
        <dbReference type="Ensembl" id="ENSCINP00000036191.1"/>
    </source>
</evidence>
<name>H2Y2Q6_CIOIN</name>
<sequence>MRRSRKLLVQEKENPKKPDLSLTPSFIVLTLFDLLFHQFQLK</sequence>
<dbReference type="InParanoid" id="H2Y2Q6"/>
<dbReference type="EMBL" id="EAAA01000881">
    <property type="status" value="NOT_ANNOTATED_CDS"/>
    <property type="molecule type" value="Genomic_DNA"/>
</dbReference>
<evidence type="ECO:0000313" key="2">
    <source>
        <dbReference type="Proteomes" id="UP000008144"/>
    </source>
</evidence>
<accession>H2Y2Q6</accession>
<proteinExistence type="predicted"/>
<dbReference type="Ensembl" id="ENSCINT00000032933.1">
    <property type="protein sequence ID" value="ENSCINP00000036191.1"/>
    <property type="gene ID" value="ENSCING00000024221.1"/>
</dbReference>
<reference evidence="1" key="2">
    <citation type="journal article" date="2008" name="Genome Biol.">
        <title>Improved genome assembly and evidence-based global gene model set for the chordate Ciona intestinalis: new insight into intron and operon populations.</title>
        <authorList>
            <person name="Satou Y."/>
            <person name="Mineta K."/>
            <person name="Ogasawara M."/>
            <person name="Sasakura Y."/>
            <person name="Shoguchi E."/>
            <person name="Ueno K."/>
            <person name="Yamada L."/>
            <person name="Matsumoto J."/>
            <person name="Wasserscheid J."/>
            <person name="Dewar K."/>
            <person name="Wiley G.B."/>
            <person name="Macmil S.L."/>
            <person name="Roe B.A."/>
            <person name="Zeller R.W."/>
            <person name="Hastings K.E."/>
            <person name="Lemaire P."/>
            <person name="Lindquist E."/>
            <person name="Endo T."/>
            <person name="Hotta K."/>
            <person name="Inaba K."/>
        </authorList>
    </citation>
    <scope>NUCLEOTIDE SEQUENCE [LARGE SCALE GENOMIC DNA]</scope>
    <source>
        <strain evidence="1">wild type</strain>
    </source>
</reference>
<keyword evidence="2" id="KW-1185">Reference proteome</keyword>